<dbReference type="InterPro" id="IPR011650">
    <property type="entry name" value="Peptidase_M20_dimer"/>
</dbReference>
<sequence length="398" mass="42871">MSSLMDRAKELEEKFITIRRILHENPETAFEEVETSRLIERELRSCGIDCQPGGDKTGVVGVLNGAYPGKTAAVRADIDALPVQEQTGLPFASRRDGICHACGHDLHTAAVLAAARLLSERRDRLHGTVKFIFQPAEEQLAGARTILKSGCLEQPRVEAIFGLHTWPELSAGEIGVRKGAMMAGSDRFRIRIHAAGGHGAHPHKTADPVVAAAYLVTQLQTIVSREQKPTEPAVVTVGKLAAGTAANTIPTEAVLEGTMRTVSNEARRRIRDSIRRMATLTAQSLNTSADTEFTEGCPPLIPSEELTGLVEESAARLLGGEHVRELDSPSMGSEDFACYLQTVPGTFFRVGTGDERPESRLSLHSPRLVFNEQAILTGAVTLCGATCLYTGSEFGALL</sequence>
<comment type="caution">
    <text evidence="2">The sequence shown here is derived from an EMBL/GenBank/DDBJ whole genome shotgun (WGS) entry which is preliminary data.</text>
</comment>
<evidence type="ECO:0000259" key="1">
    <source>
        <dbReference type="Pfam" id="PF07687"/>
    </source>
</evidence>
<name>A0ABS6F513_9FIRM</name>
<feature type="domain" description="Peptidase M20 dimerisation" evidence="1">
    <location>
        <begin position="184"/>
        <end position="278"/>
    </location>
</feature>
<evidence type="ECO:0000313" key="3">
    <source>
        <dbReference type="Proteomes" id="UP000787672"/>
    </source>
</evidence>
<dbReference type="InterPro" id="IPR002933">
    <property type="entry name" value="Peptidase_M20"/>
</dbReference>
<dbReference type="Pfam" id="PF07687">
    <property type="entry name" value="M20_dimer"/>
    <property type="match status" value="1"/>
</dbReference>
<dbReference type="PANTHER" id="PTHR11014:SF63">
    <property type="entry name" value="METALLOPEPTIDASE, PUTATIVE (AFU_ORTHOLOGUE AFUA_6G09600)-RELATED"/>
    <property type="match status" value="1"/>
</dbReference>
<accession>A0ABS6F513</accession>
<proteinExistence type="predicted"/>
<gene>
    <name evidence="2" type="ORF">KQI82_00205</name>
</gene>
<dbReference type="EMBL" id="JAHLQN010000001">
    <property type="protein sequence ID" value="MBU5625356.1"/>
    <property type="molecule type" value="Genomic_DNA"/>
</dbReference>
<organism evidence="2 3">
    <name type="scientific">Dysosmobacter acutus</name>
    <dbReference type="NCBI Taxonomy" id="2841504"/>
    <lineage>
        <taxon>Bacteria</taxon>
        <taxon>Bacillati</taxon>
        <taxon>Bacillota</taxon>
        <taxon>Clostridia</taxon>
        <taxon>Eubacteriales</taxon>
        <taxon>Oscillospiraceae</taxon>
        <taxon>Dysosmobacter</taxon>
    </lineage>
</organism>
<protein>
    <submittedName>
        <fullName evidence="2">Amidohydrolase</fullName>
    </submittedName>
</protein>
<dbReference type="RefSeq" id="WP_216557027.1">
    <property type="nucleotide sequence ID" value="NZ_JAHLQN010000001.1"/>
</dbReference>
<dbReference type="Proteomes" id="UP000787672">
    <property type="component" value="Unassembled WGS sequence"/>
</dbReference>
<dbReference type="CDD" id="cd03886">
    <property type="entry name" value="M20_Acy1"/>
    <property type="match status" value="1"/>
</dbReference>
<dbReference type="PIRSF" id="PIRSF005962">
    <property type="entry name" value="Pept_M20D_amidohydro"/>
    <property type="match status" value="1"/>
</dbReference>
<dbReference type="PANTHER" id="PTHR11014">
    <property type="entry name" value="PEPTIDASE M20 FAMILY MEMBER"/>
    <property type="match status" value="1"/>
</dbReference>
<evidence type="ECO:0000313" key="2">
    <source>
        <dbReference type="EMBL" id="MBU5625356.1"/>
    </source>
</evidence>
<reference evidence="2 3" key="1">
    <citation type="submission" date="2021-06" db="EMBL/GenBank/DDBJ databases">
        <authorList>
            <person name="Sun Q."/>
            <person name="Li D."/>
        </authorList>
    </citation>
    <scope>NUCLEOTIDE SEQUENCE [LARGE SCALE GENOMIC DNA]</scope>
    <source>
        <strain evidence="2 3">MSJ-2</strain>
    </source>
</reference>
<dbReference type="InterPro" id="IPR017439">
    <property type="entry name" value="Amidohydrolase"/>
</dbReference>
<dbReference type="Pfam" id="PF01546">
    <property type="entry name" value="Peptidase_M20"/>
    <property type="match status" value="1"/>
</dbReference>
<keyword evidence="3" id="KW-1185">Reference proteome</keyword>
<dbReference type="NCBIfam" id="TIGR01891">
    <property type="entry name" value="amidohydrolases"/>
    <property type="match status" value="1"/>
</dbReference>